<evidence type="ECO:0000313" key="1">
    <source>
        <dbReference type="EMBL" id="JAH44817.1"/>
    </source>
</evidence>
<name>A0A0E9SUA3_ANGAN</name>
<protein>
    <submittedName>
        <fullName evidence="1">Uncharacterized protein</fullName>
    </submittedName>
</protein>
<accession>A0A0E9SUA3</accession>
<dbReference type="EMBL" id="GBXM01063760">
    <property type="protein sequence ID" value="JAH44817.1"/>
    <property type="molecule type" value="Transcribed_RNA"/>
</dbReference>
<reference evidence="1" key="1">
    <citation type="submission" date="2014-11" db="EMBL/GenBank/DDBJ databases">
        <authorList>
            <person name="Amaro Gonzalez C."/>
        </authorList>
    </citation>
    <scope>NUCLEOTIDE SEQUENCE</scope>
</reference>
<reference evidence="1" key="2">
    <citation type="journal article" date="2015" name="Fish Shellfish Immunol.">
        <title>Early steps in the European eel (Anguilla anguilla)-Vibrio vulnificus interaction in the gills: Role of the RtxA13 toxin.</title>
        <authorList>
            <person name="Callol A."/>
            <person name="Pajuelo D."/>
            <person name="Ebbesson L."/>
            <person name="Teles M."/>
            <person name="MacKenzie S."/>
            <person name="Amaro C."/>
        </authorList>
    </citation>
    <scope>NUCLEOTIDE SEQUENCE</scope>
</reference>
<dbReference type="AlphaFoldDB" id="A0A0E9SUA3"/>
<sequence>MSHTEQSHMVLHACSLRCGTLASSHRAISQACQDSPGAGGRESWRTGF</sequence>
<proteinExistence type="predicted"/>
<organism evidence="1">
    <name type="scientific">Anguilla anguilla</name>
    <name type="common">European freshwater eel</name>
    <name type="synonym">Muraena anguilla</name>
    <dbReference type="NCBI Taxonomy" id="7936"/>
    <lineage>
        <taxon>Eukaryota</taxon>
        <taxon>Metazoa</taxon>
        <taxon>Chordata</taxon>
        <taxon>Craniata</taxon>
        <taxon>Vertebrata</taxon>
        <taxon>Euteleostomi</taxon>
        <taxon>Actinopterygii</taxon>
        <taxon>Neopterygii</taxon>
        <taxon>Teleostei</taxon>
        <taxon>Anguilliformes</taxon>
        <taxon>Anguillidae</taxon>
        <taxon>Anguilla</taxon>
    </lineage>
</organism>